<evidence type="ECO:0000256" key="4">
    <source>
        <dbReference type="ARBA" id="ARBA00023027"/>
    </source>
</evidence>
<keyword evidence="8" id="KW-0547">Nucleotide-binding</keyword>
<feature type="binding site" evidence="8">
    <location>
        <position position="256"/>
    </location>
    <ligand>
        <name>sn-glycerol 3-phosphate</name>
        <dbReference type="ChEBI" id="CHEBI:57597"/>
    </ligand>
</feature>
<feature type="binding site" evidence="8">
    <location>
        <position position="110"/>
    </location>
    <ligand>
        <name>NADPH</name>
        <dbReference type="ChEBI" id="CHEBI:57783"/>
    </ligand>
</feature>
<dbReference type="Pfam" id="PF01210">
    <property type="entry name" value="NAD_Gly3P_dh_N"/>
    <property type="match status" value="1"/>
</dbReference>
<feature type="binding site" evidence="10">
    <location>
        <position position="110"/>
    </location>
    <ligand>
        <name>substrate</name>
    </ligand>
</feature>
<dbReference type="InterPro" id="IPR006168">
    <property type="entry name" value="G3P_DH_NAD-dep"/>
</dbReference>
<keyword evidence="7 8" id="KW-1208">Phospholipid metabolism</keyword>
<dbReference type="InterPro" id="IPR036291">
    <property type="entry name" value="NAD(P)-bd_dom_sf"/>
</dbReference>
<dbReference type="NCBIfam" id="NF000940">
    <property type="entry name" value="PRK00094.1-2"/>
    <property type="match status" value="1"/>
</dbReference>
<dbReference type="GO" id="GO:0141152">
    <property type="term" value="F:glycerol-3-phosphate dehydrogenase (NAD+) activity"/>
    <property type="evidence" value="ECO:0007669"/>
    <property type="project" value="RHEA"/>
</dbReference>
<dbReference type="InterPro" id="IPR013328">
    <property type="entry name" value="6PGD_dom2"/>
</dbReference>
<evidence type="ECO:0000256" key="8">
    <source>
        <dbReference type="HAMAP-Rule" id="MF_00394"/>
    </source>
</evidence>
<evidence type="ECO:0000256" key="10">
    <source>
        <dbReference type="PIRSR" id="PIRSR000114-2"/>
    </source>
</evidence>
<evidence type="ECO:0000256" key="13">
    <source>
        <dbReference type="RuleBase" id="RU000439"/>
    </source>
</evidence>
<keyword evidence="2 8" id="KW-0444">Lipid biosynthesis</keyword>
<feature type="binding site" evidence="8">
    <location>
        <position position="246"/>
    </location>
    <ligand>
        <name>sn-glycerol 3-phosphate</name>
        <dbReference type="ChEBI" id="CHEBI:57597"/>
    </ligand>
</feature>
<feature type="active site" description="Proton acceptor" evidence="8 9">
    <location>
        <position position="193"/>
    </location>
</feature>
<evidence type="ECO:0000256" key="9">
    <source>
        <dbReference type="PIRSR" id="PIRSR000114-1"/>
    </source>
</evidence>
<feature type="binding site" evidence="8">
    <location>
        <position position="257"/>
    </location>
    <ligand>
        <name>sn-glycerol 3-phosphate</name>
        <dbReference type="ChEBI" id="CHEBI:57597"/>
    </ligand>
</feature>
<dbReference type="NCBIfam" id="NF000942">
    <property type="entry name" value="PRK00094.1-4"/>
    <property type="match status" value="1"/>
</dbReference>
<comment type="function">
    <text evidence="8">Catalyzes the reduction of the glycolytic intermediate dihydroxyacetone phosphate (DHAP) to sn-glycerol 3-phosphate (G3P), the key precursor for phospholipid synthesis.</text>
</comment>
<feature type="binding site" evidence="11">
    <location>
        <position position="142"/>
    </location>
    <ligand>
        <name>NAD(+)</name>
        <dbReference type="ChEBI" id="CHEBI:57540"/>
    </ligand>
</feature>
<evidence type="ECO:0000256" key="1">
    <source>
        <dbReference type="ARBA" id="ARBA00011009"/>
    </source>
</evidence>
<comment type="catalytic activity">
    <reaction evidence="8">
        <text>sn-glycerol 3-phosphate + NAD(+) = dihydroxyacetone phosphate + NADH + H(+)</text>
        <dbReference type="Rhea" id="RHEA:11092"/>
        <dbReference type="ChEBI" id="CHEBI:15378"/>
        <dbReference type="ChEBI" id="CHEBI:57540"/>
        <dbReference type="ChEBI" id="CHEBI:57597"/>
        <dbReference type="ChEBI" id="CHEBI:57642"/>
        <dbReference type="ChEBI" id="CHEBI:57945"/>
        <dbReference type="EC" id="1.1.1.94"/>
    </reaction>
</comment>
<feature type="binding site" evidence="8">
    <location>
        <position position="138"/>
    </location>
    <ligand>
        <name>sn-glycerol 3-phosphate</name>
        <dbReference type="ChEBI" id="CHEBI:57597"/>
    </ligand>
</feature>
<dbReference type="PROSITE" id="PS00957">
    <property type="entry name" value="NAD_G3PDH"/>
    <property type="match status" value="1"/>
</dbReference>
<feature type="domain" description="Glycerol-3-phosphate dehydrogenase NAD-dependent N-terminal" evidence="14">
    <location>
        <begin position="10"/>
        <end position="161"/>
    </location>
</feature>
<dbReference type="Pfam" id="PF07479">
    <property type="entry name" value="NAD_Gly3P_dh_C"/>
    <property type="match status" value="1"/>
</dbReference>
<keyword evidence="6 8" id="KW-0594">Phospholipid biosynthesis</keyword>
<evidence type="ECO:0000256" key="11">
    <source>
        <dbReference type="PIRSR" id="PIRSR000114-3"/>
    </source>
</evidence>
<dbReference type="HAMAP" id="MF_00394">
    <property type="entry name" value="NAD_Glyc3P_dehydrog"/>
    <property type="match status" value="1"/>
</dbReference>
<evidence type="ECO:0000256" key="7">
    <source>
        <dbReference type="ARBA" id="ARBA00023264"/>
    </source>
</evidence>
<organism evidence="16 17">
    <name type="scientific">Boudabousia marimammalium</name>
    <dbReference type="NCBI Taxonomy" id="156892"/>
    <lineage>
        <taxon>Bacteria</taxon>
        <taxon>Bacillati</taxon>
        <taxon>Actinomycetota</taxon>
        <taxon>Actinomycetes</taxon>
        <taxon>Actinomycetales</taxon>
        <taxon>Actinomycetaceae</taxon>
        <taxon>Boudabousia</taxon>
    </lineage>
</organism>
<dbReference type="InterPro" id="IPR011128">
    <property type="entry name" value="G3P_DH_NAD-dep_N"/>
</dbReference>
<dbReference type="FunFam" id="1.10.1040.10:FF:000001">
    <property type="entry name" value="Glycerol-3-phosphate dehydrogenase [NAD(P)+]"/>
    <property type="match status" value="1"/>
</dbReference>
<proteinExistence type="inferred from homology"/>
<dbReference type="PRINTS" id="PR00077">
    <property type="entry name" value="GPDHDRGNASE"/>
</dbReference>
<feature type="binding site" evidence="8">
    <location>
        <position position="258"/>
    </location>
    <ligand>
        <name>sn-glycerol 3-phosphate</name>
        <dbReference type="ChEBI" id="CHEBI:57597"/>
    </ligand>
</feature>
<evidence type="ECO:0000256" key="12">
    <source>
        <dbReference type="RuleBase" id="RU000437"/>
    </source>
</evidence>
<protein>
    <recommendedName>
        <fullName evidence="8">Glycerol-3-phosphate dehydrogenase [NAD(P)+]</fullName>
        <ecNumber evidence="8">1.1.1.94</ecNumber>
    </recommendedName>
    <alternativeName>
        <fullName evidence="8">NAD(P)(+)-dependent glycerol-3-phosphate dehydrogenase</fullName>
    </alternativeName>
    <alternativeName>
        <fullName evidence="8">NAD(P)H-dependent dihydroxyacetone-phosphate reductase</fullName>
    </alternativeName>
</protein>
<dbReference type="GO" id="GO:0141153">
    <property type="term" value="F:glycerol-3-phosphate dehydrogenase (NADP+) activity"/>
    <property type="evidence" value="ECO:0007669"/>
    <property type="project" value="RHEA"/>
</dbReference>
<feature type="binding site" evidence="10">
    <location>
        <begin position="257"/>
        <end position="258"/>
    </location>
    <ligand>
        <name>substrate</name>
    </ligand>
</feature>
<dbReference type="GO" id="GO:0008654">
    <property type="term" value="P:phospholipid biosynthetic process"/>
    <property type="evidence" value="ECO:0007669"/>
    <property type="project" value="UniProtKB-KW"/>
</dbReference>
<dbReference type="Proteomes" id="UP000186465">
    <property type="component" value="Unassembled WGS sequence"/>
</dbReference>
<evidence type="ECO:0000313" key="16">
    <source>
        <dbReference type="EMBL" id="OKL49359.1"/>
    </source>
</evidence>
<comment type="pathway">
    <text evidence="8">Membrane lipid metabolism; glycerophospholipid metabolism.</text>
</comment>
<feature type="binding site" evidence="8">
    <location>
        <position position="142"/>
    </location>
    <ligand>
        <name>NADPH</name>
        <dbReference type="ChEBI" id="CHEBI:57783"/>
    </ligand>
</feature>
<feature type="binding site" evidence="8">
    <location>
        <position position="193"/>
    </location>
    <ligand>
        <name>sn-glycerol 3-phosphate</name>
        <dbReference type="ChEBI" id="CHEBI:57597"/>
    </ligand>
</feature>
<dbReference type="PIRSF" id="PIRSF000114">
    <property type="entry name" value="Glycerol-3-P_dh"/>
    <property type="match status" value="1"/>
</dbReference>
<keyword evidence="3 8" id="KW-0560">Oxidoreductase</keyword>
<dbReference type="GO" id="GO:0005975">
    <property type="term" value="P:carbohydrate metabolic process"/>
    <property type="evidence" value="ECO:0007669"/>
    <property type="project" value="InterPro"/>
</dbReference>
<dbReference type="PANTHER" id="PTHR11728">
    <property type="entry name" value="GLYCEROL-3-PHOSPHATE DEHYDROGENASE"/>
    <property type="match status" value="1"/>
</dbReference>
<dbReference type="SUPFAM" id="SSF48179">
    <property type="entry name" value="6-phosphogluconate dehydrogenase C-terminal domain-like"/>
    <property type="match status" value="1"/>
</dbReference>
<dbReference type="OrthoDB" id="9812273at2"/>
<accession>A0A1Q5PPB2</accession>
<dbReference type="GO" id="GO:0005829">
    <property type="term" value="C:cytosol"/>
    <property type="evidence" value="ECO:0007669"/>
    <property type="project" value="TreeGrafter"/>
</dbReference>
<feature type="binding site" evidence="8">
    <location>
        <position position="110"/>
    </location>
    <ligand>
        <name>sn-glycerol 3-phosphate</name>
        <dbReference type="ChEBI" id="CHEBI:57597"/>
    </ligand>
</feature>
<feature type="binding site" evidence="8">
    <location>
        <position position="257"/>
    </location>
    <ligand>
        <name>NADPH</name>
        <dbReference type="ChEBI" id="CHEBI:57783"/>
    </ligand>
</feature>
<evidence type="ECO:0000313" key="17">
    <source>
        <dbReference type="Proteomes" id="UP000186465"/>
    </source>
</evidence>
<feature type="binding site" evidence="8">
    <location>
        <position position="281"/>
    </location>
    <ligand>
        <name>NADPH</name>
        <dbReference type="ChEBI" id="CHEBI:57783"/>
    </ligand>
</feature>
<evidence type="ECO:0000259" key="14">
    <source>
        <dbReference type="Pfam" id="PF01210"/>
    </source>
</evidence>
<comment type="caution">
    <text evidence="8">Lacks conserved residue(s) required for the propagation of feature annotation.</text>
</comment>
<keyword evidence="8" id="KW-0963">Cytoplasm</keyword>
<dbReference type="Gene3D" id="3.40.50.720">
    <property type="entry name" value="NAD(P)-binding Rossmann-like Domain"/>
    <property type="match status" value="1"/>
</dbReference>
<feature type="binding site" evidence="8">
    <location>
        <position position="54"/>
    </location>
    <ligand>
        <name>NADPH</name>
        <dbReference type="ChEBI" id="CHEBI:57783"/>
    </ligand>
</feature>
<keyword evidence="5 8" id="KW-0443">Lipid metabolism</keyword>
<dbReference type="UniPathway" id="UPA00940"/>
<comment type="catalytic activity">
    <reaction evidence="8 13">
        <text>sn-glycerol 3-phosphate + NADP(+) = dihydroxyacetone phosphate + NADPH + H(+)</text>
        <dbReference type="Rhea" id="RHEA:11096"/>
        <dbReference type="ChEBI" id="CHEBI:15378"/>
        <dbReference type="ChEBI" id="CHEBI:57597"/>
        <dbReference type="ChEBI" id="CHEBI:57642"/>
        <dbReference type="ChEBI" id="CHEBI:57783"/>
        <dbReference type="ChEBI" id="CHEBI:58349"/>
        <dbReference type="EC" id="1.1.1.94"/>
    </reaction>
</comment>
<name>A0A1Q5PPB2_9ACTO</name>
<dbReference type="STRING" id="156892.BM477_05125"/>
<feature type="domain" description="Glycerol-3-phosphate dehydrogenase NAD-dependent C-terminal" evidence="15">
    <location>
        <begin position="182"/>
        <end position="321"/>
    </location>
</feature>
<comment type="caution">
    <text evidence="16">The sequence shown here is derived from an EMBL/GenBank/DDBJ whole genome shotgun (WGS) entry which is preliminary data.</text>
</comment>
<evidence type="ECO:0000259" key="15">
    <source>
        <dbReference type="Pfam" id="PF07479"/>
    </source>
</evidence>
<feature type="binding site" evidence="8">
    <location>
        <position position="283"/>
    </location>
    <ligand>
        <name>NADPH</name>
        <dbReference type="ChEBI" id="CHEBI:57783"/>
    </ligand>
</feature>
<sequence length="341" mass="35496">MTSQNNSRTVGIIGAGAWGTVFAQVLADAGSQVILFTPEPDVVDSINGYHTSRYVPAVTLPAQISATGNLQECVEGAKRIVVAVPSHAVESALSPLFGQIGDREVLSLVKGVRGGEFMSTIISRTLGLAEHQLSVLSGPNLAIEIAARQPANTVIANPDLERAKGWADVCANAYFRPYLSTDVRGCEIGGIVKNVIALAVGASAGMGLGTNTRSALITRGLAEMTRLGMAMGAQQETFLGLAGIGDLVTTCSSELSRNFTFGSNLGKGLSVSQAKVASKGVAEGAQCCQDVLDLANSLGVEMPITEAVVDVIHHGHSARQMGERLLGRPRKMDGVSLQIVD</sequence>
<feature type="binding site" evidence="8">
    <location>
        <position position="18"/>
    </location>
    <ligand>
        <name>NADPH</name>
        <dbReference type="ChEBI" id="CHEBI:57783"/>
    </ligand>
</feature>
<dbReference type="GO" id="GO:0046168">
    <property type="term" value="P:glycerol-3-phosphate catabolic process"/>
    <property type="evidence" value="ECO:0007669"/>
    <property type="project" value="InterPro"/>
</dbReference>
<keyword evidence="8" id="KW-0521">NADP</keyword>
<comment type="similarity">
    <text evidence="1 8 12">Belongs to the NAD-dependent glycerol-3-phosphate dehydrogenase family.</text>
</comment>
<keyword evidence="17" id="KW-1185">Reference proteome</keyword>
<dbReference type="Gene3D" id="1.10.1040.10">
    <property type="entry name" value="N-(1-d-carboxylethyl)-l-norvaline Dehydrogenase, domain 2"/>
    <property type="match status" value="1"/>
</dbReference>
<keyword evidence="4 8" id="KW-0520">NAD</keyword>
<evidence type="ECO:0000256" key="3">
    <source>
        <dbReference type="ARBA" id="ARBA00023002"/>
    </source>
</evidence>
<feature type="binding site" evidence="11">
    <location>
        <position position="257"/>
    </location>
    <ligand>
        <name>NAD(+)</name>
        <dbReference type="ChEBI" id="CHEBI:57540"/>
    </ligand>
</feature>
<dbReference type="GO" id="GO:0051287">
    <property type="term" value="F:NAD binding"/>
    <property type="evidence" value="ECO:0007669"/>
    <property type="project" value="InterPro"/>
</dbReference>
<dbReference type="GO" id="GO:0006650">
    <property type="term" value="P:glycerophospholipid metabolic process"/>
    <property type="evidence" value="ECO:0007669"/>
    <property type="project" value="UniProtKB-UniRule"/>
</dbReference>
<evidence type="ECO:0000256" key="2">
    <source>
        <dbReference type="ARBA" id="ARBA00022516"/>
    </source>
</evidence>
<dbReference type="PANTHER" id="PTHR11728:SF1">
    <property type="entry name" value="GLYCEROL-3-PHOSPHATE DEHYDROGENASE [NAD(+)] 2, CHLOROPLASTIC"/>
    <property type="match status" value="1"/>
</dbReference>
<dbReference type="RefSeq" id="WP_075361597.1">
    <property type="nucleotide sequence ID" value="NZ_MPDM01000004.1"/>
</dbReference>
<feature type="binding site" evidence="11">
    <location>
        <begin position="14"/>
        <end position="19"/>
    </location>
    <ligand>
        <name>NAD(+)</name>
        <dbReference type="ChEBI" id="CHEBI:57540"/>
    </ligand>
</feature>
<dbReference type="InterPro" id="IPR006109">
    <property type="entry name" value="G3P_DH_NAD-dep_C"/>
</dbReference>
<evidence type="ECO:0000256" key="5">
    <source>
        <dbReference type="ARBA" id="ARBA00023098"/>
    </source>
</evidence>
<dbReference type="GO" id="GO:0046167">
    <property type="term" value="P:glycerol-3-phosphate biosynthetic process"/>
    <property type="evidence" value="ECO:0007669"/>
    <property type="project" value="UniProtKB-UniRule"/>
</dbReference>
<gene>
    <name evidence="8" type="primary">gpsA</name>
    <name evidence="16" type="ORF">BM477_05125</name>
</gene>
<reference evidence="17" key="1">
    <citation type="submission" date="2016-11" db="EMBL/GenBank/DDBJ databases">
        <title>Actinomyces gypaetusis sp. nov. isolated from Gypaetus barbatus in Qinghai Tibet Plateau China.</title>
        <authorList>
            <person name="Meng X."/>
        </authorList>
    </citation>
    <scope>NUCLEOTIDE SEQUENCE [LARGE SCALE GENOMIC DNA]</scope>
    <source>
        <strain evidence="17">DSM 15383</strain>
    </source>
</reference>
<dbReference type="InterPro" id="IPR008927">
    <property type="entry name" value="6-PGluconate_DH-like_C_sf"/>
</dbReference>
<dbReference type="EC" id="1.1.1.94" evidence="8"/>
<evidence type="ECO:0000256" key="6">
    <source>
        <dbReference type="ARBA" id="ARBA00023209"/>
    </source>
</evidence>
<dbReference type="AlphaFoldDB" id="A0A1Q5PPB2"/>
<dbReference type="SUPFAM" id="SSF51735">
    <property type="entry name" value="NAD(P)-binding Rossmann-fold domains"/>
    <property type="match status" value="1"/>
</dbReference>
<comment type="subcellular location">
    <subcellularLocation>
        <location evidence="8">Cytoplasm</location>
    </subcellularLocation>
</comment>
<dbReference type="EMBL" id="MPDM01000004">
    <property type="protein sequence ID" value="OKL49359.1"/>
    <property type="molecule type" value="Genomic_DNA"/>
</dbReference>